<dbReference type="STRING" id="755732.Fluta_1906"/>
<evidence type="ECO:0000313" key="2">
    <source>
        <dbReference type="Proteomes" id="UP000007463"/>
    </source>
</evidence>
<evidence type="ECO:0008006" key="3">
    <source>
        <dbReference type="Google" id="ProtNLM"/>
    </source>
</evidence>
<proteinExistence type="predicted"/>
<dbReference type="RefSeq" id="WP_013686663.1">
    <property type="nucleotide sequence ID" value="NC_015321.1"/>
</dbReference>
<dbReference type="EMBL" id="CP002542">
    <property type="protein sequence ID" value="AEA43893.1"/>
    <property type="molecule type" value="Genomic_DNA"/>
</dbReference>
<accession>F2IJ35</accession>
<reference evidence="2" key="2">
    <citation type="submission" date="2011-02" db="EMBL/GenBank/DDBJ databases">
        <title>The complete genome of Fluviicola taffensis DSM 16823.</title>
        <authorList>
            <consortium name="US DOE Joint Genome Institute (JGI-PGF)"/>
            <person name="Lucas S."/>
            <person name="Copeland A."/>
            <person name="Lapidus A."/>
            <person name="Bruce D."/>
            <person name="Goodwin L."/>
            <person name="Pitluck S."/>
            <person name="Kyrpides N."/>
            <person name="Mavromatis K."/>
            <person name="Ivanova N."/>
            <person name="Mikhailova N."/>
            <person name="Pagani I."/>
            <person name="Chertkov O."/>
            <person name="Detter J.C."/>
            <person name="Han C."/>
            <person name="Tapia R."/>
            <person name="Land M."/>
            <person name="Hauser L."/>
            <person name="Markowitz V."/>
            <person name="Cheng J.-F."/>
            <person name="Hugenholtz P."/>
            <person name="Woyke T."/>
            <person name="Wu D."/>
            <person name="Tindall B."/>
            <person name="Pomrenke H.G."/>
            <person name="Brambilla E."/>
            <person name="Klenk H.-P."/>
            <person name="Eisen J.A."/>
        </authorList>
    </citation>
    <scope>NUCLEOTIDE SEQUENCE [LARGE SCALE GENOMIC DNA]</scope>
    <source>
        <strain evidence="2">DSM 16823 / RW262 / RW262</strain>
    </source>
</reference>
<dbReference type="KEGG" id="fte:Fluta_1906"/>
<evidence type="ECO:0000313" key="1">
    <source>
        <dbReference type="EMBL" id="AEA43893.1"/>
    </source>
</evidence>
<dbReference type="AlphaFoldDB" id="F2IJ35"/>
<dbReference type="OrthoDB" id="1467787at2"/>
<organism evidence="1 2">
    <name type="scientific">Fluviicola taffensis (strain DSM 16823 / NCIMB 13979 / RW262)</name>
    <dbReference type="NCBI Taxonomy" id="755732"/>
    <lineage>
        <taxon>Bacteria</taxon>
        <taxon>Pseudomonadati</taxon>
        <taxon>Bacteroidota</taxon>
        <taxon>Flavobacteriia</taxon>
        <taxon>Flavobacteriales</taxon>
        <taxon>Crocinitomicaceae</taxon>
        <taxon>Fluviicola</taxon>
    </lineage>
</organism>
<protein>
    <recommendedName>
        <fullName evidence="3">Lipoprotein</fullName>
    </recommendedName>
</protein>
<dbReference type="PROSITE" id="PS51257">
    <property type="entry name" value="PROKAR_LIPOPROTEIN"/>
    <property type="match status" value="1"/>
</dbReference>
<reference evidence="1 2" key="1">
    <citation type="journal article" date="2011" name="Stand. Genomic Sci.">
        <title>Complete genome sequence of the gliding freshwater bacterium Fluviicola taffensis type strain (RW262).</title>
        <authorList>
            <person name="Woyke T."/>
            <person name="Chertkov O."/>
            <person name="Lapidus A."/>
            <person name="Nolan M."/>
            <person name="Lucas S."/>
            <person name="Del Rio T.G."/>
            <person name="Tice H."/>
            <person name="Cheng J.F."/>
            <person name="Tapia R."/>
            <person name="Han C."/>
            <person name="Goodwin L."/>
            <person name="Pitluck S."/>
            <person name="Liolios K."/>
            <person name="Pagani I."/>
            <person name="Ivanova N."/>
            <person name="Huntemann M."/>
            <person name="Mavromatis K."/>
            <person name="Mikhailova N."/>
            <person name="Pati A."/>
            <person name="Chen A."/>
            <person name="Palaniappan K."/>
            <person name="Land M."/>
            <person name="Hauser L."/>
            <person name="Brambilla E.M."/>
            <person name="Rohde M."/>
            <person name="Mwirichia R."/>
            <person name="Sikorski J."/>
            <person name="Tindall B.J."/>
            <person name="Goker M."/>
            <person name="Bristow J."/>
            <person name="Eisen J.A."/>
            <person name="Markowitz V."/>
            <person name="Hugenholtz P."/>
            <person name="Klenk H.P."/>
            <person name="Kyrpides N.C."/>
        </authorList>
    </citation>
    <scope>NUCLEOTIDE SEQUENCE [LARGE SCALE GENOMIC DNA]</scope>
    <source>
        <strain evidence="2">DSM 16823 / RW262 / RW262</strain>
    </source>
</reference>
<dbReference type="Proteomes" id="UP000007463">
    <property type="component" value="Chromosome"/>
</dbReference>
<name>F2IJ35_FLUTR</name>
<sequence>MRNLLFILFGTLFLVSCGKKRSIHITATNAATGERYAGLQYYIVSSTTSGNGEKYKTEKSGFLNENGEATEIIREKQYRTYAVRVVEPENSCYNKEITQYFDSPYDVDGTFTFEFAGCANLKLNINNINCQGASDYFKLYYMGRQVGGQGSNIVGALSLQGGGCYSYTGNDFSSVPMGNMYWKWEVTRNNVTTTYYDTINFSAGEYKIYDINY</sequence>
<dbReference type="HOGENOM" id="CLU_1324775_0_0_10"/>
<keyword evidence="2" id="KW-1185">Reference proteome</keyword>
<gene>
    <name evidence="1" type="ordered locus">Fluta_1906</name>
</gene>